<protein>
    <recommendedName>
        <fullName evidence="4">EF-hand domain-containing protein</fullName>
    </recommendedName>
</protein>
<evidence type="ECO:0000313" key="2">
    <source>
        <dbReference type="EMBL" id="KAL1529616.1"/>
    </source>
</evidence>
<feature type="compositionally biased region" description="Low complexity" evidence="1">
    <location>
        <begin position="178"/>
        <end position="191"/>
    </location>
</feature>
<accession>A0AB34K9E9</accession>
<feature type="region of interest" description="Disordered" evidence="1">
    <location>
        <begin position="105"/>
        <end position="219"/>
    </location>
</feature>
<dbReference type="Proteomes" id="UP001515480">
    <property type="component" value="Unassembled WGS sequence"/>
</dbReference>
<proteinExistence type="predicted"/>
<dbReference type="InterPro" id="IPR011992">
    <property type="entry name" value="EF-hand-dom_pair"/>
</dbReference>
<dbReference type="EMBL" id="JBGBPQ010000001">
    <property type="protein sequence ID" value="KAL1529616.1"/>
    <property type="molecule type" value="Genomic_DNA"/>
</dbReference>
<evidence type="ECO:0008006" key="4">
    <source>
        <dbReference type="Google" id="ProtNLM"/>
    </source>
</evidence>
<evidence type="ECO:0000256" key="1">
    <source>
        <dbReference type="SAM" id="MobiDB-lite"/>
    </source>
</evidence>
<evidence type="ECO:0000313" key="3">
    <source>
        <dbReference type="Proteomes" id="UP001515480"/>
    </source>
</evidence>
<sequence>MPNVPSRRHFLTPESIEMRYTTLLDAFLTADRRRRGYLPFDRVLEIYSLYFHSAAGQLKDAELAACVEQHMTQAASDGSLVVDYMALASALRKRDQDIARDLSAPADLDAGRHSPLPAASPTLPGTRVEENGLDAPSRRQGRGLSYQSASSSPQPPSPQKQSPPRKASRFATTREPESFSSSLVSTPSPYEQQSSQHSSPLLRGAHGGKDEEETGSSDSVRSLLAALESSDSGRNGRVYAAQLMMMCRMHGVGQSSQVLRTLVSALEDGDGKVDYLAFVQQLLALQQSSLTQVIDHPHAPTRGTLPLAAQRGAALPYHLIASGRESVGQAVLPTGFSAKLSTGANAGGRAAATTNWQDTVLPPAAMSEAMVQLEGAFAKEDALRGRSGRLPVSEVRRLTALYQLKLPTVVIEAALTRASAQDHPQFRVAQNDEREGLIDYTLFLEELMIVLSKMWA</sequence>
<reference evidence="2 3" key="1">
    <citation type="journal article" date="2024" name="Science">
        <title>Giant polyketide synthase enzymes in the biosynthesis of giant marine polyether toxins.</title>
        <authorList>
            <person name="Fallon T.R."/>
            <person name="Shende V.V."/>
            <person name="Wierzbicki I.H."/>
            <person name="Pendleton A.L."/>
            <person name="Watervoot N.F."/>
            <person name="Auber R.P."/>
            <person name="Gonzalez D.J."/>
            <person name="Wisecaver J.H."/>
            <person name="Moore B.S."/>
        </authorList>
    </citation>
    <scope>NUCLEOTIDE SEQUENCE [LARGE SCALE GENOMIC DNA]</scope>
    <source>
        <strain evidence="2 3">12B1</strain>
    </source>
</reference>
<dbReference type="SUPFAM" id="SSF47473">
    <property type="entry name" value="EF-hand"/>
    <property type="match status" value="1"/>
</dbReference>
<organism evidence="2 3">
    <name type="scientific">Prymnesium parvum</name>
    <name type="common">Toxic golden alga</name>
    <dbReference type="NCBI Taxonomy" id="97485"/>
    <lineage>
        <taxon>Eukaryota</taxon>
        <taxon>Haptista</taxon>
        <taxon>Haptophyta</taxon>
        <taxon>Prymnesiophyceae</taxon>
        <taxon>Prymnesiales</taxon>
        <taxon>Prymnesiaceae</taxon>
        <taxon>Prymnesium</taxon>
    </lineage>
</organism>
<name>A0AB34K9E9_PRYPA</name>
<dbReference type="AlphaFoldDB" id="A0AB34K9E9"/>
<keyword evidence="3" id="KW-1185">Reference proteome</keyword>
<comment type="caution">
    <text evidence="2">The sequence shown here is derived from an EMBL/GenBank/DDBJ whole genome shotgun (WGS) entry which is preliminary data.</text>
</comment>
<gene>
    <name evidence="2" type="ORF">AB1Y20_000558</name>
</gene>